<dbReference type="Proteomes" id="UP000815677">
    <property type="component" value="Unassembled WGS sequence"/>
</dbReference>
<organism evidence="2 3">
    <name type="scientific">Mycena chlorophos</name>
    <name type="common">Agaric fungus</name>
    <name type="synonym">Agaricus chlorophos</name>
    <dbReference type="NCBI Taxonomy" id="658473"/>
    <lineage>
        <taxon>Eukaryota</taxon>
        <taxon>Fungi</taxon>
        <taxon>Dikarya</taxon>
        <taxon>Basidiomycota</taxon>
        <taxon>Agaricomycotina</taxon>
        <taxon>Agaricomycetes</taxon>
        <taxon>Agaricomycetidae</taxon>
        <taxon>Agaricales</taxon>
        <taxon>Marasmiineae</taxon>
        <taxon>Mycenaceae</taxon>
        <taxon>Mycena</taxon>
    </lineage>
</organism>
<evidence type="ECO:0000313" key="2">
    <source>
        <dbReference type="EMBL" id="GAT57036.1"/>
    </source>
</evidence>
<protein>
    <submittedName>
        <fullName evidence="2">Uncharacterized protein</fullName>
    </submittedName>
</protein>
<keyword evidence="1" id="KW-0472">Membrane</keyword>
<keyword evidence="1" id="KW-1133">Transmembrane helix</keyword>
<feature type="transmembrane region" description="Helical" evidence="1">
    <location>
        <begin position="44"/>
        <end position="61"/>
    </location>
</feature>
<name>A0ABQ0M0Z6_MYCCL</name>
<dbReference type="EMBL" id="DF849380">
    <property type="protein sequence ID" value="GAT57036.1"/>
    <property type="molecule type" value="Genomic_DNA"/>
</dbReference>
<proteinExistence type="predicted"/>
<keyword evidence="3" id="KW-1185">Reference proteome</keyword>
<evidence type="ECO:0000256" key="1">
    <source>
        <dbReference type="SAM" id="Phobius"/>
    </source>
</evidence>
<sequence>MPAVARFHQRRHLVACFEGCYCIGGNMPCFQQRYRVGVFPFLRLHFRLFVLGFYISIIYRCNLDRPSRHLIAAGTIGGAAGHYDPLVTVAFAIQNAAMRDGNEVAQLFLAFPAVYGESSKILRGFQESYGCRGRKCM</sequence>
<evidence type="ECO:0000313" key="3">
    <source>
        <dbReference type="Proteomes" id="UP000815677"/>
    </source>
</evidence>
<reference evidence="2" key="1">
    <citation type="submission" date="2014-09" db="EMBL/GenBank/DDBJ databases">
        <title>Genome sequence of the luminous mushroom Mycena chlorophos for searching fungal bioluminescence genes.</title>
        <authorList>
            <person name="Tanaka Y."/>
            <person name="Kasuga D."/>
            <person name="Oba Y."/>
            <person name="Hase S."/>
            <person name="Sato K."/>
            <person name="Oba Y."/>
            <person name="Sakakibara Y."/>
        </authorList>
    </citation>
    <scope>NUCLEOTIDE SEQUENCE</scope>
</reference>
<gene>
    <name evidence="2" type="ORF">MCHLO_13620</name>
</gene>
<dbReference type="InterPro" id="IPR013783">
    <property type="entry name" value="Ig-like_fold"/>
</dbReference>
<keyword evidence="1" id="KW-0812">Transmembrane</keyword>
<dbReference type="Gene3D" id="2.60.40.10">
    <property type="entry name" value="Immunoglobulins"/>
    <property type="match status" value="1"/>
</dbReference>
<accession>A0ABQ0M0Z6</accession>